<evidence type="ECO:0000313" key="3">
    <source>
        <dbReference type="Proteomes" id="UP000179252"/>
    </source>
</evidence>
<dbReference type="Pfam" id="PF18895">
    <property type="entry name" value="T4SS_pilin"/>
    <property type="match status" value="1"/>
</dbReference>
<dbReference type="Proteomes" id="UP000179252">
    <property type="component" value="Unassembled WGS sequence"/>
</dbReference>
<dbReference type="EMBL" id="MFAU01000036">
    <property type="protein sequence ID" value="OGD83902.1"/>
    <property type="molecule type" value="Genomic_DNA"/>
</dbReference>
<comment type="caution">
    <text evidence="2">The sequence shown here is derived from an EMBL/GenBank/DDBJ whole genome shotgun (WGS) entry which is preliminary data.</text>
</comment>
<evidence type="ECO:0000256" key="1">
    <source>
        <dbReference type="SAM" id="Phobius"/>
    </source>
</evidence>
<name>A0A1F5FWC7_9BACT</name>
<gene>
    <name evidence="2" type="ORF">A2165_00220</name>
</gene>
<accession>A0A1F5FWC7</accession>
<keyword evidence="1" id="KW-0812">Transmembrane</keyword>
<evidence type="ECO:0008006" key="4">
    <source>
        <dbReference type="Google" id="ProtNLM"/>
    </source>
</evidence>
<sequence length="113" mass="11854">MGYILFLAGYLLLLAPPVYADEPKPLSDLVVIVENIIKLLAPAAGIAFFIMLLVGGFQFITSGGDPKSVGGAKNTLTYAVIGIILVAVVWLVLVLIQTKTGVSVTNVELPGVE</sequence>
<proteinExistence type="predicted"/>
<reference evidence="2 3" key="1">
    <citation type="journal article" date="2016" name="Nat. Commun.">
        <title>Thousands of microbial genomes shed light on interconnected biogeochemical processes in an aquifer system.</title>
        <authorList>
            <person name="Anantharaman K."/>
            <person name="Brown C.T."/>
            <person name="Hug L.A."/>
            <person name="Sharon I."/>
            <person name="Castelle C.J."/>
            <person name="Probst A.J."/>
            <person name="Thomas B.C."/>
            <person name="Singh A."/>
            <person name="Wilkins M.J."/>
            <person name="Karaoz U."/>
            <person name="Brodie E.L."/>
            <person name="Williams K.H."/>
            <person name="Hubbard S.S."/>
            <person name="Banfield J.F."/>
        </authorList>
    </citation>
    <scope>NUCLEOTIDE SEQUENCE [LARGE SCALE GENOMIC DNA]</scope>
</reference>
<evidence type="ECO:0000313" key="2">
    <source>
        <dbReference type="EMBL" id="OGD83902.1"/>
    </source>
</evidence>
<keyword evidence="1" id="KW-1133">Transmembrane helix</keyword>
<dbReference type="AlphaFoldDB" id="A0A1F5FWC7"/>
<dbReference type="InterPro" id="IPR043993">
    <property type="entry name" value="T4SS_pilin"/>
</dbReference>
<keyword evidence="1" id="KW-0472">Membrane</keyword>
<protein>
    <recommendedName>
        <fullName evidence="4">TrbC/VIRB2 family protein</fullName>
    </recommendedName>
</protein>
<organism evidence="2 3">
    <name type="scientific">Candidatus Curtissbacteria bacterium RBG_13_40_7</name>
    <dbReference type="NCBI Taxonomy" id="1797706"/>
    <lineage>
        <taxon>Bacteria</taxon>
        <taxon>Candidatus Curtissiibacteriota</taxon>
    </lineage>
</organism>
<feature type="transmembrane region" description="Helical" evidence="1">
    <location>
        <begin position="76"/>
        <end position="96"/>
    </location>
</feature>
<feature type="transmembrane region" description="Helical" evidence="1">
    <location>
        <begin position="36"/>
        <end position="55"/>
    </location>
</feature>